<keyword evidence="2" id="KW-0472">Membrane</keyword>
<feature type="transmembrane region" description="Helical" evidence="2">
    <location>
        <begin position="187"/>
        <end position="208"/>
    </location>
</feature>
<organism evidence="4 5">
    <name type="scientific">Actinomadura parmotrematis</name>
    <dbReference type="NCBI Taxonomy" id="2864039"/>
    <lineage>
        <taxon>Bacteria</taxon>
        <taxon>Bacillati</taxon>
        <taxon>Actinomycetota</taxon>
        <taxon>Actinomycetes</taxon>
        <taxon>Streptosporangiales</taxon>
        <taxon>Thermomonosporaceae</taxon>
        <taxon>Actinomadura</taxon>
    </lineage>
</organism>
<dbReference type="Pfam" id="PF10756">
    <property type="entry name" value="bPH_6"/>
    <property type="match status" value="1"/>
</dbReference>
<protein>
    <submittedName>
        <fullName evidence="4">PH domain-containing protein</fullName>
    </submittedName>
</protein>
<keyword evidence="5" id="KW-1185">Reference proteome</keyword>
<accession>A0ABS7FWD3</accession>
<feature type="region of interest" description="Disordered" evidence="1">
    <location>
        <begin position="119"/>
        <end position="182"/>
    </location>
</feature>
<feature type="transmembrane region" description="Helical" evidence="2">
    <location>
        <begin position="40"/>
        <end position="58"/>
    </location>
</feature>
<keyword evidence="2" id="KW-1133">Transmembrane helix</keyword>
<evidence type="ECO:0000256" key="1">
    <source>
        <dbReference type="SAM" id="MobiDB-lite"/>
    </source>
</evidence>
<proteinExistence type="predicted"/>
<name>A0ABS7FWD3_9ACTN</name>
<evidence type="ECO:0000259" key="3">
    <source>
        <dbReference type="Pfam" id="PF10756"/>
    </source>
</evidence>
<dbReference type="RefSeq" id="WP_220167956.1">
    <property type="nucleotide sequence ID" value="NZ_JAIBOA010000012.1"/>
</dbReference>
<feature type="domain" description="Low molecular weight protein antigen 6 PH" evidence="3">
    <location>
        <begin position="61"/>
        <end position="122"/>
    </location>
</feature>
<feature type="transmembrane region" description="Helical" evidence="2">
    <location>
        <begin position="12"/>
        <end position="33"/>
    </location>
</feature>
<sequence length="209" mass="22237">MLSYRSALARVLGWAFVAFAVLNLLDLMVGITGEPRYDRFSFVLGALLLFGCGIAYAVGLRPGIRADDAGILVRNPLRDVRAPWRSIREIKGDGAVTVRFAGPDGRELLARAWVLQTSPRAQRKQDQQAAKEGPAAAHLKGRSATRFAAEQLDEARARHRAPARSGAPDRAAKAAGQQGPATGTVTWSVPALAALGVPLVLVLLALVLA</sequence>
<dbReference type="Proteomes" id="UP000774570">
    <property type="component" value="Unassembled WGS sequence"/>
</dbReference>
<reference evidence="4 5" key="1">
    <citation type="submission" date="2021-07" db="EMBL/GenBank/DDBJ databases">
        <title>Actinomadura sp. PM05-2 isolated from lichen.</title>
        <authorList>
            <person name="Somphong A."/>
            <person name="Phongsopitanun W."/>
            <person name="Tanasupawat S."/>
            <person name="Peongsungnone V."/>
        </authorList>
    </citation>
    <scope>NUCLEOTIDE SEQUENCE [LARGE SCALE GENOMIC DNA]</scope>
    <source>
        <strain evidence="4 5">PM05-2</strain>
    </source>
</reference>
<evidence type="ECO:0000256" key="2">
    <source>
        <dbReference type="SAM" id="Phobius"/>
    </source>
</evidence>
<gene>
    <name evidence="4" type="ORF">K1Y72_20275</name>
</gene>
<keyword evidence="2" id="KW-0812">Transmembrane</keyword>
<dbReference type="EMBL" id="JAIBOA010000012">
    <property type="protein sequence ID" value="MBW8484732.1"/>
    <property type="molecule type" value="Genomic_DNA"/>
</dbReference>
<comment type="caution">
    <text evidence="4">The sequence shown here is derived from an EMBL/GenBank/DDBJ whole genome shotgun (WGS) entry which is preliminary data.</text>
</comment>
<evidence type="ECO:0000313" key="4">
    <source>
        <dbReference type="EMBL" id="MBW8484732.1"/>
    </source>
</evidence>
<dbReference type="InterPro" id="IPR019692">
    <property type="entry name" value="CFP-6_PH"/>
</dbReference>
<evidence type="ECO:0000313" key="5">
    <source>
        <dbReference type="Proteomes" id="UP000774570"/>
    </source>
</evidence>